<protein>
    <recommendedName>
        <fullName evidence="16">Peptidase S49 domain-containing protein</fullName>
    </recommendedName>
</protein>
<evidence type="ECO:0000256" key="3">
    <source>
        <dbReference type="ARBA" id="ARBA00022475"/>
    </source>
</evidence>
<feature type="transmembrane region" description="Helical" evidence="11">
    <location>
        <begin position="107"/>
        <end position="130"/>
    </location>
</feature>
<comment type="caution">
    <text evidence="14">The sequence shown here is derived from an EMBL/GenBank/DDBJ whole genome shotgun (WGS) entry which is preliminary data.</text>
</comment>
<comment type="similarity">
    <text evidence="2">Belongs to the peptidase S49 family.</text>
</comment>
<dbReference type="AlphaFoldDB" id="A0A835YS56"/>
<reference evidence="14" key="1">
    <citation type="submission" date="2021-02" db="EMBL/GenBank/DDBJ databases">
        <title>First Annotated Genome of the Yellow-green Alga Tribonema minus.</title>
        <authorList>
            <person name="Mahan K.M."/>
        </authorList>
    </citation>
    <scope>NUCLEOTIDE SEQUENCE</scope>
    <source>
        <strain evidence="14">UTEX B ZZ1240</strain>
    </source>
</reference>
<accession>A0A835YS56</accession>
<name>A0A835YS56_9STRA</name>
<organism evidence="14 15">
    <name type="scientific">Tribonema minus</name>
    <dbReference type="NCBI Taxonomy" id="303371"/>
    <lineage>
        <taxon>Eukaryota</taxon>
        <taxon>Sar</taxon>
        <taxon>Stramenopiles</taxon>
        <taxon>Ochrophyta</taxon>
        <taxon>PX clade</taxon>
        <taxon>Xanthophyceae</taxon>
        <taxon>Tribonematales</taxon>
        <taxon>Tribonemataceae</taxon>
        <taxon>Tribonema</taxon>
    </lineage>
</organism>
<evidence type="ECO:0000313" key="15">
    <source>
        <dbReference type="Proteomes" id="UP000664859"/>
    </source>
</evidence>
<evidence type="ECO:0000313" key="14">
    <source>
        <dbReference type="EMBL" id="KAG5180450.1"/>
    </source>
</evidence>
<dbReference type="PANTHER" id="PTHR42987">
    <property type="entry name" value="PEPTIDASE S49"/>
    <property type="match status" value="1"/>
</dbReference>
<evidence type="ECO:0000256" key="4">
    <source>
        <dbReference type="ARBA" id="ARBA00022670"/>
    </source>
</evidence>
<evidence type="ECO:0000256" key="8">
    <source>
        <dbReference type="ARBA" id="ARBA00022989"/>
    </source>
</evidence>
<dbReference type="PANTHER" id="PTHR42987:SF4">
    <property type="entry name" value="PROTEASE SOHB-RELATED"/>
    <property type="match status" value="1"/>
</dbReference>
<evidence type="ECO:0000256" key="7">
    <source>
        <dbReference type="ARBA" id="ARBA00022825"/>
    </source>
</evidence>
<feature type="domain" description="Peptidase S49" evidence="12">
    <location>
        <begin position="422"/>
        <end position="496"/>
    </location>
</feature>
<dbReference type="Pfam" id="PF01343">
    <property type="entry name" value="Peptidase_S49"/>
    <property type="match status" value="1"/>
</dbReference>
<dbReference type="GO" id="GO:0005886">
    <property type="term" value="C:plasma membrane"/>
    <property type="evidence" value="ECO:0007669"/>
    <property type="project" value="UniProtKB-SubCell"/>
</dbReference>
<evidence type="ECO:0000256" key="6">
    <source>
        <dbReference type="ARBA" id="ARBA00022801"/>
    </source>
</evidence>
<proteinExistence type="inferred from homology"/>
<dbReference type="InterPro" id="IPR029045">
    <property type="entry name" value="ClpP/crotonase-like_dom_sf"/>
</dbReference>
<feature type="compositionally biased region" description="Acidic residues" evidence="10">
    <location>
        <begin position="79"/>
        <end position="89"/>
    </location>
</feature>
<feature type="region of interest" description="Disordered" evidence="10">
    <location>
        <begin position="239"/>
        <end position="354"/>
    </location>
</feature>
<evidence type="ECO:0000259" key="13">
    <source>
        <dbReference type="Pfam" id="PF08496"/>
    </source>
</evidence>
<feature type="domain" description="Peptidase S49 N-terminal proteobacteria" evidence="13">
    <location>
        <begin position="335"/>
        <end position="418"/>
    </location>
</feature>
<feature type="transmembrane region" description="Helical" evidence="11">
    <location>
        <begin position="142"/>
        <end position="159"/>
    </location>
</feature>
<keyword evidence="9 11" id="KW-0472">Membrane</keyword>
<feature type="compositionally biased region" description="Low complexity" evidence="10">
    <location>
        <begin position="337"/>
        <end position="353"/>
    </location>
</feature>
<keyword evidence="7" id="KW-0720">Serine protease</keyword>
<feature type="compositionally biased region" description="Basic residues" evidence="10">
    <location>
        <begin position="97"/>
        <end position="107"/>
    </location>
</feature>
<comment type="subcellular location">
    <subcellularLocation>
        <location evidence="1">Cell membrane</location>
    </subcellularLocation>
</comment>
<keyword evidence="8 11" id="KW-1133">Transmembrane helix</keyword>
<dbReference type="EMBL" id="JAFCMP010000390">
    <property type="protein sequence ID" value="KAG5180450.1"/>
    <property type="molecule type" value="Genomic_DNA"/>
</dbReference>
<dbReference type="InterPro" id="IPR047272">
    <property type="entry name" value="S49_SppA_C"/>
</dbReference>
<keyword evidence="15" id="KW-1185">Reference proteome</keyword>
<dbReference type="Proteomes" id="UP000664859">
    <property type="component" value="Unassembled WGS sequence"/>
</dbReference>
<sequence>MADVTGALSGKFSDDFCPQLIVQCMNRVADLHCRFHGDLRGWNDTEEEEEQPLSHADGDTEAGDDSDAVEGDAPGGEGEGGDADDDGDAEDRGWGERRRKHAQRKRATGAAQAANGLKVLVTVALVVLIVIEVFKRCDAKTLISLAGFLVYAFGLYQKAGGGGGVRMRMGFDVKAAEIGKRHFSFELMNYEFSKDKAALRVAEKQAAAAGAAPTPKQGEAPAAHNVEEMLKSVMAGNKDAAKTNEARKKASPSAKDTPRERVVMWVKQHVFGSGGGGGYDDGDAKHADGGGDYDGAAAAVADGEAQKPSEGLADKEEGQADKEDGQADKQEGQADTDASAAENKDAAAATADAKPQRKPHVYVLEFTPQQMLAGISAYLADAASFLIDAADPATDEVVILLTSPGGGVSEYGLATSHLERIRDAGIKLTVCVDTIAASGGYMMAVVASHLVAAPFAMVGSIGVRGGLLNFNKALRERGVESILLTAGKYKAPLTSFNEDAFKAHIKRHRPQIDVDAVGTGEVWLGVYAESHGLVDEVGTSAQYLRRRMTDGGAEVLRLVKYEQPRSMELGLLRKSLLGPFAMVSVMFARMGRLLQAAEIALGTSHAVTDGQSQVAQAVPGPQPMLQYDGSTPALQYQW</sequence>
<dbReference type="GO" id="GO:0006508">
    <property type="term" value="P:proteolysis"/>
    <property type="evidence" value="ECO:0007669"/>
    <property type="project" value="UniProtKB-KW"/>
</dbReference>
<feature type="compositionally biased region" description="Low complexity" evidence="10">
    <location>
        <begin position="294"/>
        <end position="303"/>
    </location>
</feature>
<dbReference type="Gene3D" id="3.90.226.10">
    <property type="entry name" value="2-enoyl-CoA Hydratase, Chain A, domain 1"/>
    <property type="match status" value="1"/>
</dbReference>
<dbReference type="InterPro" id="IPR002142">
    <property type="entry name" value="Peptidase_S49"/>
</dbReference>
<evidence type="ECO:0008006" key="16">
    <source>
        <dbReference type="Google" id="ProtNLM"/>
    </source>
</evidence>
<evidence type="ECO:0000256" key="11">
    <source>
        <dbReference type="SAM" id="Phobius"/>
    </source>
</evidence>
<keyword evidence="3" id="KW-1003">Cell membrane</keyword>
<dbReference type="CDD" id="cd07023">
    <property type="entry name" value="S49_Sppa_N_C"/>
    <property type="match status" value="1"/>
</dbReference>
<dbReference type="InterPro" id="IPR013703">
    <property type="entry name" value="Peptidase_S49_N_proteobac"/>
</dbReference>
<dbReference type="GO" id="GO:0004252">
    <property type="term" value="F:serine-type endopeptidase activity"/>
    <property type="evidence" value="ECO:0007669"/>
    <property type="project" value="InterPro"/>
</dbReference>
<feature type="compositionally biased region" description="Basic and acidic residues" evidence="10">
    <location>
        <begin position="239"/>
        <end position="248"/>
    </location>
</feature>
<dbReference type="OrthoDB" id="45421at2759"/>
<evidence type="ECO:0000256" key="2">
    <source>
        <dbReference type="ARBA" id="ARBA00008683"/>
    </source>
</evidence>
<feature type="compositionally biased region" description="Basic and acidic residues" evidence="10">
    <location>
        <begin position="304"/>
        <end position="332"/>
    </location>
</feature>
<evidence type="ECO:0000256" key="10">
    <source>
        <dbReference type="SAM" id="MobiDB-lite"/>
    </source>
</evidence>
<dbReference type="SUPFAM" id="SSF52096">
    <property type="entry name" value="ClpP/crotonase"/>
    <property type="match status" value="1"/>
</dbReference>
<evidence type="ECO:0000256" key="1">
    <source>
        <dbReference type="ARBA" id="ARBA00004236"/>
    </source>
</evidence>
<feature type="compositionally biased region" description="Acidic residues" evidence="10">
    <location>
        <begin position="59"/>
        <end position="70"/>
    </location>
</feature>
<feature type="region of interest" description="Disordered" evidence="10">
    <location>
        <begin position="45"/>
        <end position="107"/>
    </location>
</feature>
<evidence type="ECO:0000256" key="9">
    <source>
        <dbReference type="ARBA" id="ARBA00023136"/>
    </source>
</evidence>
<keyword evidence="6" id="KW-0378">Hydrolase</keyword>
<dbReference type="Pfam" id="PF08496">
    <property type="entry name" value="Peptidase_S49_N"/>
    <property type="match status" value="1"/>
</dbReference>
<keyword evidence="5 11" id="KW-0812">Transmembrane</keyword>
<gene>
    <name evidence="14" type="ORF">JKP88DRAFT_349547</name>
</gene>
<evidence type="ECO:0000256" key="5">
    <source>
        <dbReference type="ARBA" id="ARBA00022692"/>
    </source>
</evidence>
<keyword evidence="4" id="KW-0645">Protease</keyword>
<evidence type="ECO:0000259" key="12">
    <source>
        <dbReference type="Pfam" id="PF01343"/>
    </source>
</evidence>